<feature type="region of interest" description="Disordered" evidence="5">
    <location>
        <begin position="273"/>
        <end position="331"/>
    </location>
</feature>
<evidence type="ECO:0000313" key="7">
    <source>
        <dbReference type="EMBL" id="WWC89696.1"/>
    </source>
</evidence>
<evidence type="ECO:0000256" key="5">
    <source>
        <dbReference type="SAM" id="MobiDB-lite"/>
    </source>
</evidence>
<evidence type="ECO:0000256" key="1">
    <source>
        <dbReference type="ARBA" id="ARBA00022603"/>
    </source>
</evidence>
<dbReference type="PANTHER" id="PTHR13271:SF47">
    <property type="entry name" value="ACTIN-HISTIDINE N-METHYLTRANSFERASE"/>
    <property type="match status" value="1"/>
</dbReference>
<gene>
    <name evidence="7" type="ORF">L201_004621</name>
</gene>
<feature type="coiled-coil region" evidence="4">
    <location>
        <begin position="557"/>
        <end position="594"/>
    </location>
</feature>
<keyword evidence="2" id="KW-0808">Transferase</keyword>
<feature type="compositionally biased region" description="Polar residues" evidence="5">
    <location>
        <begin position="98"/>
        <end position="107"/>
    </location>
</feature>
<dbReference type="Pfam" id="PF09273">
    <property type="entry name" value="Rubis-subs-bind"/>
    <property type="match status" value="1"/>
</dbReference>
<keyword evidence="4" id="KW-0175">Coiled coil</keyword>
<dbReference type="InterPro" id="IPR050600">
    <property type="entry name" value="SETD3_SETD6_MTase"/>
</dbReference>
<dbReference type="GeneID" id="91095291"/>
<reference evidence="7 8" key="1">
    <citation type="submission" date="2024-01" db="EMBL/GenBank/DDBJ databases">
        <title>Comparative genomics of Cryptococcus and Kwoniella reveals pathogenesis evolution and contrasting modes of karyotype evolution via chromosome fusion or intercentromeric recombination.</title>
        <authorList>
            <person name="Coelho M.A."/>
            <person name="David-Palma M."/>
            <person name="Shea T."/>
            <person name="Bowers K."/>
            <person name="McGinley-Smith S."/>
            <person name="Mohammad A.W."/>
            <person name="Gnirke A."/>
            <person name="Yurkov A.M."/>
            <person name="Nowrousian M."/>
            <person name="Sun S."/>
            <person name="Cuomo C.A."/>
            <person name="Heitman J."/>
        </authorList>
    </citation>
    <scope>NUCLEOTIDE SEQUENCE [LARGE SCALE GENOMIC DNA]</scope>
    <source>
        <strain evidence="7 8">CBS 6074</strain>
    </source>
</reference>
<dbReference type="AlphaFoldDB" id="A0AAX4JW80"/>
<name>A0AAX4JW80_9TREE</name>
<evidence type="ECO:0000256" key="2">
    <source>
        <dbReference type="ARBA" id="ARBA00022679"/>
    </source>
</evidence>
<sequence>MQSDVETWDNLLKWLEEKHPGFEYNLSLRDVPGVERGLVAPHDLKKGDTLLHIPSTCMLNPLTLMSSPNQPIPLHLFPQTNRSSSTSSTTPVNKKPRTSLQLHQQPSRKLDTTQLLTLHLALTKDPKERYKSYWKPYIDSLPKKFRPWHPLTWIIPLHQSNHDDKDDKEWEWWNNLYELGLSKSTKLKVEDVKKRFNKDYDVLIDVLREEEPFKSHNLIDVISQEDILWAWLNVNTRSISIPLGLSGPSERNNHTLVPIMDFINHSSNETIITPRVKQLPTPSSSVSKTRKSSTSTSESTNKMPQSAIISNGNSNNSISTSAINPATTSASNGVNNGFSLRKAEQHLLPNKIDFRLLCPEKGLDKDEEVYFEYGGHSSSTLFAEYGFCEIPKSDDIPKPTSSSIKNGEHPIKDKLNKEKILNGNKDNTLGRETLDGDTNNIEKSIDEQDDKLNGWLNMKYGEVDLTSYINELWENQDEKEKEEKKQVLEDIDCWGGNTIHSQPLPTHPSHSLLMTLRLIHLSLSSTQGNNNKLSSISRGLITYISLSNENQMLISLENILKQVINNAEKRLKKINKLIREVDKSEEENKIFKEKQSVLNMLLAMCEEEKVICQSLLERLEKGEDLS</sequence>
<accession>A0AAX4JW80</accession>
<organism evidence="7 8">
    <name type="scientific">Kwoniella dendrophila CBS 6074</name>
    <dbReference type="NCBI Taxonomy" id="1295534"/>
    <lineage>
        <taxon>Eukaryota</taxon>
        <taxon>Fungi</taxon>
        <taxon>Dikarya</taxon>
        <taxon>Basidiomycota</taxon>
        <taxon>Agaricomycotina</taxon>
        <taxon>Tremellomycetes</taxon>
        <taxon>Tremellales</taxon>
        <taxon>Cryptococcaceae</taxon>
        <taxon>Kwoniella</taxon>
    </lineage>
</organism>
<dbReference type="Gene3D" id="3.90.1410.10">
    <property type="entry name" value="set domain protein methyltransferase, domain 1"/>
    <property type="match status" value="1"/>
</dbReference>
<dbReference type="SUPFAM" id="SSF82199">
    <property type="entry name" value="SET domain"/>
    <property type="match status" value="1"/>
</dbReference>
<dbReference type="GO" id="GO:0016279">
    <property type="term" value="F:protein-lysine N-methyltransferase activity"/>
    <property type="evidence" value="ECO:0007669"/>
    <property type="project" value="TreeGrafter"/>
</dbReference>
<keyword evidence="8" id="KW-1185">Reference proteome</keyword>
<evidence type="ECO:0000313" key="8">
    <source>
        <dbReference type="Proteomes" id="UP001355207"/>
    </source>
</evidence>
<keyword evidence="3" id="KW-0949">S-adenosyl-L-methionine</keyword>
<dbReference type="RefSeq" id="XP_066076459.1">
    <property type="nucleotide sequence ID" value="XM_066220362.1"/>
</dbReference>
<feature type="domain" description="SET" evidence="6">
    <location>
        <begin position="20"/>
        <end position="374"/>
    </location>
</feature>
<dbReference type="PANTHER" id="PTHR13271">
    <property type="entry name" value="UNCHARACTERIZED PUTATIVE METHYLTRANSFERASE"/>
    <property type="match status" value="1"/>
</dbReference>
<dbReference type="EMBL" id="CP144103">
    <property type="protein sequence ID" value="WWC89696.1"/>
    <property type="molecule type" value="Genomic_DNA"/>
</dbReference>
<dbReference type="Proteomes" id="UP001355207">
    <property type="component" value="Chromosome 6"/>
</dbReference>
<keyword evidence="1" id="KW-0489">Methyltransferase</keyword>
<dbReference type="InterPro" id="IPR001214">
    <property type="entry name" value="SET_dom"/>
</dbReference>
<feature type="region of interest" description="Disordered" evidence="5">
    <location>
        <begin position="73"/>
        <end position="108"/>
    </location>
</feature>
<feature type="compositionally biased region" description="Low complexity" evidence="5">
    <location>
        <begin position="281"/>
        <end position="324"/>
    </location>
</feature>
<evidence type="ECO:0000256" key="4">
    <source>
        <dbReference type="SAM" id="Coils"/>
    </source>
</evidence>
<evidence type="ECO:0000256" key="3">
    <source>
        <dbReference type="ARBA" id="ARBA00022691"/>
    </source>
</evidence>
<protein>
    <recommendedName>
        <fullName evidence="6">SET domain-containing protein</fullName>
    </recommendedName>
</protein>
<dbReference type="InterPro" id="IPR015353">
    <property type="entry name" value="Rubisco_LSMT_subst-bd"/>
</dbReference>
<dbReference type="GO" id="GO:0032259">
    <property type="term" value="P:methylation"/>
    <property type="evidence" value="ECO:0007669"/>
    <property type="project" value="UniProtKB-KW"/>
</dbReference>
<dbReference type="PROSITE" id="PS50280">
    <property type="entry name" value="SET"/>
    <property type="match status" value="1"/>
</dbReference>
<evidence type="ECO:0000259" key="6">
    <source>
        <dbReference type="PROSITE" id="PS50280"/>
    </source>
</evidence>
<proteinExistence type="predicted"/>
<dbReference type="InterPro" id="IPR046341">
    <property type="entry name" value="SET_dom_sf"/>
</dbReference>